<keyword evidence="2" id="KW-0732">Signal</keyword>
<organism evidence="3 4">
    <name type="scientific">Edaphobacter acidisoli</name>
    <dbReference type="NCBI Taxonomy" id="2040573"/>
    <lineage>
        <taxon>Bacteria</taxon>
        <taxon>Pseudomonadati</taxon>
        <taxon>Acidobacteriota</taxon>
        <taxon>Terriglobia</taxon>
        <taxon>Terriglobales</taxon>
        <taxon>Acidobacteriaceae</taxon>
        <taxon>Edaphobacter</taxon>
    </lineage>
</organism>
<dbReference type="EMBL" id="BMJB01000002">
    <property type="protein sequence ID" value="GGA76093.1"/>
    <property type="molecule type" value="Genomic_DNA"/>
</dbReference>
<feature type="compositionally biased region" description="Low complexity" evidence="1">
    <location>
        <begin position="175"/>
        <end position="196"/>
    </location>
</feature>
<dbReference type="AlphaFoldDB" id="A0A916RY67"/>
<reference evidence="3" key="1">
    <citation type="journal article" date="2014" name="Int. J. Syst. Evol. Microbiol.">
        <title>Complete genome sequence of Corynebacterium casei LMG S-19264T (=DSM 44701T), isolated from a smear-ripened cheese.</title>
        <authorList>
            <consortium name="US DOE Joint Genome Institute (JGI-PGF)"/>
            <person name="Walter F."/>
            <person name="Albersmeier A."/>
            <person name="Kalinowski J."/>
            <person name="Ruckert C."/>
        </authorList>
    </citation>
    <scope>NUCLEOTIDE SEQUENCE</scope>
    <source>
        <strain evidence="3">CGMCC 1.15447</strain>
    </source>
</reference>
<feature type="signal peptide" evidence="2">
    <location>
        <begin position="1"/>
        <end position="24"/>
    </location>
</feature>
<feature type="chain" id="PRO_5036804788" evidence="2">
    <location>
        <begin position="25"/>
        <end position="239"/>
    </location>
</feature>
<protein>
    <submittedName>
        <fullName evidence="3">Uncharacterized protein</fullName>
    </submittedName>
</protein>
<dbReference type="Proteomes" id="UP000648801">
    <property type="component" value="Unassembled WGS sequence"/>
</dbReference>
<comment type="caution">
    <text evidence="3">The sequence shown here is derived from an EMBL/GenBank/DDBJ whole genome shotgun (WGS) entry which is preliminary data.</text>
</comment>
<reference evidence="3" key="2">
    <citation type="submission" date="2020-09" db="EMBL/GenBank/DDBJ databases">
        <authorList>
            <person name="Sun Q."/>
            <person name="Zhou Y."/>
        </authorList>
    </citation>
    <scope>NUCLEOTIDE SEQUENCE</scope>
    <source>
        <strain evidence="3">CGMCC 1.15447</strain>
    </source>
</reference>
<evidence type="ECO:0000256" key="2">
    <source>
        <dbReference type="SAM" id="SignalP"/>
    </source>
</evidence>
<feature type="region of interest" description="Disordered" evidence="1">
    <location>
        <begin position="175"/>
        <end position="239"/>
    </location>
</feature>
<keyword evidence="4" id="KW-1185">Reference proteome</keyword>
<feature type="compositionally biased region" description="Low complexity" evidence="1">
    <location>
        <begin position="208"/>
        <end position="239"/>
    </location>
</feature>
<feature type="compositionally biased region" description="Basic residues" evidence="1">
    <location>
        <begin position="197"/>
        <end position="207"/>
    </location>
</feature>
<gene>
    <name evidence="3" type="ORF">GCM10011507_29360</name>
</gene>
<name>A0A916RY67_9BACT</name>
<proteinExistence type="predicted"/>
<dbReference type="RefSeq" id="WP_188760264.1">
    <property type="nucleotide sequence ID" value="NZ_BMJB01000002.1"/>
</dbReference>
<evidence type="ECO:0000313" key="3">
    <source>
        <dbReference type="EMBL" id="GGA76093.1"/>
    </source>
</evidence>
<dbReference type="PROSITE" id="PS51257">
    <property type="entry name" value="PROKAR_LIPOPROTEIN"/>
    <property type="match status" value="1"/>
</dbReference>
<evidence type="ECO:0000313" key="4">
    <source>
        <dbReference type="Proteomes" id="UP000648801"/>
    </source>
</evidence>
<sequence>MKCTGKHFFVLPLMLVAASCAAQSAQTAASPAPAAPQTTTASAIMQQPLSDVGNALDGLRPEKWKLTGAMKQETASNVSSIQHDLTNTLPPLLATADRTPDSVVAVLPAYRNIEALYDVLLRVTEIGRMSAPADQGAALNRALTSLENGRRALGERMQTAAAAREQRVHVLEANARAAAAAPKPVAVPCPTVTHTATTRRRTHRKSTKSTTKPAASSTKASSTNSQTGSQGSQSGTASH</sequence>
<accession>A0A916RY67</accession>
<evidence type="ECO:0000256" key="1">
    <source>
        <dbReference type="SAM" id="MobiDB-lite"/>
    </source>
</evidence>